<keyword evidence="5" id="KW-1185">Reference proteome</keyword>
<evidence type="ECO:0000259" key="3">
    <source>
        <dbReference type="PROSITE" id="PS50103"/>
    </source>
</evidence>
<organism evidence="4 5">
    <name type="scientific">Amniculicola lignicola CBS 123094</name>
    <dbReference type="NCBI Taxonomy" id="1392246"/>
    <lineage>
        <taxon>Eukaryota</taxon>
        <taxon>Fungi</taxon>
        <taxon>Dikarya</taxon>
        <taxon>Ascomycota</taxon>
        <taxon>Pezizomycotina</taxon>
        <taxon>Dothideomycetes</taxon>
        <taxon>Pleosporomycetidae</taxon>
        <taxon>Pleosporales</taxon>
        <taxon>Amniculicolaceae</taxon>
        <taxon>Amniculicola</taxon>
    </lineage>
</organism>
<dbReference type="Proteomes" id="UP000799779">
    <property type="component" value="Unassembled WGS sequence"/>
</dbReference>
<dbReference type="OrthoDB" id="3777260at2759"/>
<reference evidence="4" key="1">
    <citation type="journal article" date="2020" name="Stud. Mycol.">
        <title>101 Dothideomycetes genomes: a test case for predicting lifestyles and emergence of pathogens.</title>
        <authorList>
            <person name="Haridas S."/>
            <person name="Albert R."/>
            <person name="Binder M."/>
            <person name="Bloem J."/>
            <person name="Labutti K."/>
            <person name="Salamov A."/>
            <person name="Andreopoulos B."/>
            <person name="Baker S."/>
            <person name="Barry K."/>
            <person name="Bills G."/>
            <person name="Bluhm B."/>
            <person name="Cannon C."/>
            <person name="Castanera R."/>
            <person name="Culley D."/>
            <person name="Daum C."/>
            <person name="Ezra D."/>
            <person name="Gonzalez J."/>
            <person name="Henrissat B."/>
            <person name="Kuo A."/>
            <person name="Liang C."/>
            <person name="Lipzen A."/>
            <person name="Lutzoni F."/>
            <person name="Magnuson J."/>
            <person name="Mondo S."/>
            <person name="Nolan M."/>
            <person name="Ohm R."/>
            <person name="Pangilinan J."/>
            <person name="Park H.-J."/>
            <person name="Ramirez L."/>
            <person name="Alfaro M."/>
            <person name="Sun H."/>
            <person name="Tritt A."/>
            <person name="Yoshinaga Y."/>
            <person name="Zwiers L.-H."/>
            <person name="Turgeon B."/>
            <person name="Goodwin S."/>
            <person name="Spatafora J."/>
            <person name="Crous P."/>
            <person name="Grigoriev I."/>
        </authorList>
    </citation>
    <scope>NUCLEOTIDE SEQUENCE</scope>
    <source>
        <strain evidence="4">CBS 123094</strain>
    </source>
</reference>
<dbReference type="Gene3D" id="6.10.250.3110">
    <property type="match status" value="1"/>
</dbReference>
<keyword evidence="2" id="KW-0175">Coiled coil</keyword>
<proteinExistence type="predicted"/>
<dbReference type="EMBL" id="ML977630">
    <property type="protein sequence ID" value="KAF1996055.1"/>
    <property type="molecule type" value="Genomic_DNA"/>
</dbReference>
<feature type="coiled-coil region" evidence="2">
    <location>
        <begin position="28"/>
        <end position="97"/>
    </location>
</feature>
<name>A0A6A5WAA3_9PLEO</name>
<gene>
    <name evidence="4" type="ORF">P154DRAFT_525890</name>
</gene>
<protein>
    <recommendedName>
        <fullName evidence="3">C3H1-type domain-containing protein</fullName>
    </recommendedName>
</protein>
<evidence type="ECO:0000313" key="4">
    <source>
        <dbReference type="EMBL" id="KAF1996055.1"/>
    </source>
</evidence>
<evidence type="ECO:0000256" key="2">
    <source>
        <dbReference type="SAM" id="Coils"/>
    </source>
</evidence>
<accession>A0A6A5WAA3</accession>
<feature type="zinc finger region" description="C3H1-type" evidence="1">
    <location>
        <begin position="228"/>
        <end position="256"/>
    </location>
</feature>
<keyword evidence="1" id="KW-0862">Zinc</keyword>
<keyword evidence="1" id="KW-0479">Metal-binding</keyword>
<dbReference type="GO" id="GO:0008270">
    <property type="term" value="F:zinc ion binding"/>
    <property type="evidence" value="ECO:0007669"/>
    <property type="project" value="UniProtKB-KW"/>
</dbReference>
<dbReference type="PROSITE" id="PS50103">
    <property type="entry name" value="ZF_C3H1"/>
    <property type="match status" value="1"/>
</dbReference>
<evidence type="ECO:0000256" key="1">
    <source>
        <dbReference type="PROSITE-ProRule" id="PRU00723"/>
    </source>
</evidence>
<dbReference type="InterPro" id="IPR000571">
    <property type="entry name" value="Znf_CCCH"/>
</dbReference>
<evidence type="ECO:0000313" key="5">
    <source>
        <dbReference type="Proteomes" id="UP000799779"/>
    </source>
</evidence>
<keyword evidence="1" id="KW-0863">Zinc-finger</keyword>
<sequence length="292" mass="33382">MGYNNELQSFRTRLDTLGNEFSTLQDSHKRLSIENRTLRNESRTLTKENHNLTKENHNLGEKNKSLVAETLDLKTENHSLTNEIQSLQRANVKLSGEQLQTFKDKEVETHIAETRAKELKRFREENGKLVEEKGKLMVKLAKKRALEKEVKNLRYKKKTAERDVEALLAFSKTLLGKRKASDDVTSSNAREPASKKAKRIVVCTQCYAKGLDCDAGNSCAYCVENKRTCKRKRCNTYHEGEGKCGRSACPFAHPEDEFPNTYKIQRAFLNHPDDRFNNSAGRLKGDDKTVVD</sequence>
<dbReference type="AlphaFoldDB" id="A0A6A5WAA3"/>
<feature type="domain" description="C3H1-type" evidence="3">
    <location>
        <begin position="228"/>
        <end position="256"/>
    </location>
</feature>